<dbReference type="Proteomes" id="UP000189475">
    <property type="component" value="Unassembled WGS sequence"/>
</dbReference>
<proteinExistence type="predicted"/>
<dbReference type="OrthoDB" id="5900883at2"/>
<name>A0A1R4B4Y1_9VIBR</name>
<sequence length="119" mass="13916">MSVVNLILHQLEKAAELACHRRNQNLPFEVGTANYAVVEQGVVFMQNHYKMDSNHSDYSSVVAKITYTEHPLYWSLWLRQETQGTETWIPYEYLSGSRTLKEVIEVVVMDPHNSIWFQK</sequence>
<dbReference type="Pfam" id="PF11225">
    <property type="entry name" value="DUF3024"/>
    <property type="match status" value="1"/>
</dbReference>
<protein>
    <recommendedName>
        <fullName evidence="3">DUF3024 domain-containing protein</fullName>
    </recommendedName>
</protein>
<gene>
    <name evidence="1" type="ORF">VPAL9027_01953</name>
</gene>
<organism evidence="1 2">
    <name type="scientific">Vibrio palustris</name>
    <dbReference type="NCBI Taxonomy" id="1918946"/>
    <lineage>
        <taxon>Bacteria</taxon>
        <taxon>Pseudomonadati</taxon>
        <taxon>Pseudomonadota</taxon>
        <taxon>Gammaproteobacteria</taxon>
        <taxon>Vibrionales</taxon>
        <taxon>Vibrionaceae</taxon>
        <taxon>Vibrio</taxon>
    </lineage>
</organism>
<evidence type="ECO:0000313" key="1">
    <source>
        <dbReference type="EMBL" id="SJL83974.1"/>
    </source>
</evidence>
<dbReference type="InterPro" id="IPR021388">
    <property type="entry name" value="DUF3024"/>
</dbReference>
<reference evidence="1 2" key="1">
    <citation type="submission" date="2017-02" db="EMBL/GenBank/DDBJ databases">
        <authorList>
            <person name="Peterson S.W."/>
        </authorList>
    </citation>
    <scope>NUCLEOTIDE SEQUENCE [LARGE SCALE GENOMIC DNA]</scope>
    <source>
        <strain evidence="1 2">CECT 9027</strain>
    </source>
</reference>
<dbReference type="AlphaFoldDB" id="A0A1R4B4Y1"/>
<keyword evidence="2" id="KW-1185">Reference proteome</keyword>
<evidence type="ECO:0000313" key="2">
    <source>
        <dbReference type="Proteomes" id="UP000189475"/>
    </source>
</evidence>
<dbReference type="RefSeq" id="WP_077314375.1">
    <property type="nucleotide sequence ID" value="NZ_AP024888.1"/>
</dbReference>
<dbReference type="EMBL" id="FUFT01000005">
    <property type="protein sequence ID" value="SJL83974.1"/>
    <property type="molecule type" value="Genomic_DNA"/>
</dbReference>
<evidence type="ECO:0008006" key="3">
    <source>
        <dbReference type="Google" id="ProtNLM"/>
    </source>
</evidence>
<accession>A0A1R4B4Y1</accession>